<feature type="region of interest" description="Disordered" evidence="1">
    <location>
        <begin position="142"/>
        <end position="181"/>
    </location>
</feature>
<dbReference type="EMBL" id="KE685800">
    <property type="protein sequence ID" value="ERE65058.1"/>
    <property type="molecule type" value="Genomic_DNA"/>
</dbReference>
<proteinExistence type="predicted"/>
<organism evidence="2 3">
    <name type="scientific">Cricetulus griseus</name>
    <name type="common">Chinese hamster</name>
    <name type="synonym">Cricetulus barabensis griseus</name>
    <dbReference type="NCBI Taxonomy" id="10029"/>
    <lineage>
        <taxon>Eukaryota</taxon>
        <taxon>Metazoa</taxon>
        <taxon>Chordata</taxon>
        <taxon>Craniata</taxon>
        <taxon>Vertebrata</taxon>
        <taxon>Euteleostomi</taxon>
        <taxon>Mammalia</taxon>
        <taxon>Eutheria</taxon>
        <taxon>Euarchontoglires</taxon>
        <taxon>Glires</taxon>
        <taxon>Rodentia</taxon>
        <taxon>Myomorpha</taxon>
        <taxon>Muroidea</taxon>
        <taxon>Cricetidae</taxon>
        <taxon>Cricetinae</taxon>
        <taxon>Cricetulus</taxon>
    </lineage>
</organism>
<accession>A0A061HXI9</accession>
<protein>
    <submittedName>
        <fullName evidence="2">Uncharacterized protein</fullName>
    </submittedName>
</protein>
<gene>
    <name evidence="2" type="ORF">H671_xg20544</name>
</gene>
<evidence type="ECO:0000313" key="3">
    <source>
        <dbReference type="Proteomes" id="UP000030759"/>
    </source>
</evidence>
<evidence type="ECO:0000256" key="1">
    <source>
        <dbReference type="SAM" id="MobiDB-lite"/>
    </source>
</evidence>
<sequence>MIMKYYLDAFALVNSINLPLPLPVLVASDSFNNPTLVCQELLDRLVFDFIMTKVTRKSVKQNRVKVTVTPRTKGRKKRKTFIPLRCPSHFKVPKTRMKKSESFRGPKKMCQSYSVHTKKRKRPIRPTIYVCYHLLSKKWKERKAKKQNKKRCLSKKRSQHKRRCQSKKQKIRPIFRQPRNR</sequence>
<dbReference type="Proteomes" id="UP000030759">
    <property type="component" value="Unassembled WGS sequence"/>
</dbReference>
<name>A0A061HXI9_CRIGR</name>
<reference evidence="3" key="1">
    <citation type="journal article" date="2013" name="Nat. Biotechnol.">
        <title>Chinese hamster genome sequenced from sorted chromosomes.</title>
        <authorList>
            <person name="Brinkrolf K."/>
            <person name="Rupp O."/>
            <person name="Laux H."/>
            <person name="Kollin F."/>
            <person name="Ernst W."/>
            <person name="Linke B."/>
            <person name="Kofler R."/>
            <person name="Romand S."/>
            <person name="Hesse F."/>
            <person name="Budach W.E."/>
            <person name="Galosy S."/>
            <person name="Muller D."/>
            <person name="Noll T."/>
            <person name="Wienberg J."/>
            <person name="Jostock T."/>
            <person name="Leonard M."/>
            <person name="Grillari J."/>
            <person name="Tauch A."/>
            <person name="Goesmann A."/>
            <person name="Helk B."/>
            <person name="Mott J.E."/>
            <person name="Puhler A."/>
            <person name="Borth N."/>
        </authorList>
    </citation>
    <scope>NUCLEOTIDE SEQUENCE [LARGE SCALE GENOMIC DNA]</scope>
    <source>
        <strain evidence="3">17A/GY</strain>
    </source>
</reference>
<evidence type="ECO:0000313" key="2">
    <source>
        <dbReference type="EMBL" id="ERE65058.1"/>
    </source>
</evidence>
<dbReference type="AlphaFoldDB" id="A0A061HXI9"/>